<dbReference type="RefSeq" id="WP_012461413.1">
    <property type="nucleotide sequence ID" value="NZ_LS398550.1"/>
</dbReference>
<gene>
    <name evidence="2" type="ORF">KATO_01963</name>
</gene>
<name>A0A2U3RFG5_ORITS</name>
<evidence type="ECO:0000313" key="2">
    <source>
        <dbReference type="EMBL" id="SPR11955.1"/>
    </source>
</evidence>
<protein>
    <submittedName>
        <fullName evidence="2">Integrase</fullName>
    </submittedName>
</protein>
<accession>A0A2U3RFG5</accession>
<sequence>MLEKALILKVQIAKGINPLKTKNTSTLNEMYDLYINKLKLKDSSKSLYKDIMNKHFKSLHYIYISNIQKEDI</sequence>
<dbReference type="Proteomes" id="UP000244992">
    <property type="component" value="Chromosome I"/>
</dbReference>
<proteinExistence type="predicted"/>
<organism evidence="2 3">
    <name type="scientific">Orientia tsutsugamushi</name>
    <name type="common">Rickettsia tsutsugamushi</name>
    <dbReference type="NCBI Taxonomy" id="784"/>
    <lineage>
        <taxon>Bacteria</taxon>
        <taxon>Pseudomonadati</taxon>
        <taxon>Pseudomonadota</taxon>
        <taxon>Alphaproteobacteria</taxon>
        <taxon>Rickettsiales</taxon>
        <taxon>Rickettsiaceae</taxon>
        <taxon>Rickettsieae</taxon>
        <taxon>Orientia</taxon>
    </lineage>
</organism>
<reference evidence="3" key="1">
    <citation type="submission" date="2018-03" db="EMBL/GenBank/DDBJ databases">
        <authorList>
            <person name="Batty M. E."/>
            <person name="Batty M E."/>
        </authorList>
    </citation>
    <scope>NUCLEOTIDE SEQUENCE [LARGE SCALE GENOMIC DNA]</scope>
</reference>
<evidence type="ECO:0000259" key="1">
    <source>
        <dbReference type="Pfam" id="PF11543"/>
    </source>
</evidence>
<dbReference type="EMBL" id="LS398550">
    <property type="protein sequence ID" value="SPR11955.1"/>
    <property type="molecule type" value="Genomic_DNA"/>
</dbReference>
<feature type="domain" description="Nuclear pore localisation protein Npl4 ubiquitin-like" evidence="1">
    <location>
        <begin position="5"/>
        <end position="52"/>
    </location>
</feature>
<dbReference type="AlphaFoldDB" id="A0A2U3RFG5"/>
<dbReference type="Pfam" id="PF11543">
    <property type="entry name" value="UN_NPL4"/>
    <property type="match status" value="1"/>
</dbReference>
<dbReference type="InterPro" id="IPR024682">
    <property type="entry name" value="Npl4_Ub-like_dom"/>
</dbReference>
<evidence type="ECO:0000313" key="3">
    <source>
        <dbReference type="Proteomes" id="UP000244992"/>
    </source>
</evidence>